<dbReference type="RefSeq" id="WP_244784212.1">
    <property type="nucleotide sequence ID" value="NZ_CP091508.1"/>
</dbReference>
<keyword evidence="2" id="KW-1185">Reference proteome</keyword>
<accession>A0ABY4DQ36</accession>
<protein>
    <submittedName>
        <fullName evidence="1">Uncharacterized protein</fullName>
    </submittedName>
</protein>
<dbReference type="EMBL" id="CP091508">
    <property type="protein sequence ID" value="UOO81145.1"/>
    <property type="molecule type" value="Genomic_DNA"/>
</dbReference>
<proteinExistence type="predicted"/>
<dbReference type="Proteomes" id="UP000829817">
    <property type="component" value="Chromosome"/>
</dbReference>
<organism evidence="1 2">
    <name type="scientific">Uruburuella testudinis</name>
    <dbReference type="NCBI Taxonomy" id="1282863"/>
    <lineage>
        <taxon>Bacteria</taxon>
        <taxon>Pseudomonadati</taxon>
        <taxon>Pseudomonadota</taxon>
        <taxon>Betaproteobacteria</taxon>
        <taxon>Neisseriales</taxon>
        <taxon>Neisseriaceae</taxon>
        <taxon>Uruburuella</taxon>
    </lineage>
</organism>
<name>A0ABY4DQ36_9NEIS</name>
<reference evidence="1 2" key="1">
    <citation type="journal article" date="2022" name="Res Sq">
        <title>Evolution of multicellular longitudinally dividing oral cavity symbionts (Neisseriaceae).</title>
        <authorList>
            <person name="Nyongesa S."/>
            <person name="Weber P."/>
            <person name="Bernet E."/>
            <person name="Pullido F."/>
            <person name="Nieckarz M."/>
            <person name="Delaby M."/>
            <person name="Nieves C."/>
            <person name="Viehboeck T."/>
            <person name="Krause N."/>
            <person name="Rivera-Millot A."/>
            <person name="Nakamura A."/>
            <person name="Vischer N."/>
            <person name="VanNieuwenhze M."/>
            <person name="Brun Y."/>
            <person name="Cava F."/>
            <person name="Bulgheresi S."/>
            <person name="Veyrier F."/>
        </authorList>
    </citation>
    <scope>NUCLEOTIDE SEQUENCE [LARGE SCALE GENOMIC DNA]</scope>
    <source>
        <strain evidence="1 2">CCUG 63373m</strain>
    </source>
</reference>
<sequence>MSAQAFILSDCEYPECEEKPYALLVANPTKGHHFISQTEQRQHAFNTHVNAQNRNVYRWPLPLFEKNRRGQPQSVNIENNLEYPNLYTLTFVKGNGGRQYNLESWFSRYESGYEEACNRVLTLPSGRLQVPEPLWRILKLKLLGILRNPFNRSDPFVYRLHHVLFTQLPQVSEEFIGLIAERPQQRLDKILHTFGFNIDEYTRWLANLYGMLSEGVHRPSLFERLFAALFNDPAAVKIELYRYNDRRNCCFFADSGYCLQASQQRFSIGMNLSAEMFAIVHVERHHWDDMKQRFPHAPTALQAEVRISDDNHTQRRTYNRLTIRQACEAVYGRSNRRQDYF</sequence>
<evidence type="ECO:0000313" key="2">
    <source>
        <dbReference type="Proteomes" id="UP000829817"/>
    </source>
</evidence>
<evidence type="ECO:0000313" key="1">
    <source>
        <dbReference type="EMBL" id="UOO81145.1"/>
    </source>
</evidence>
<gene>
    <name evidence="1" type="ORF">LVJ83_09165</name>
</gene>